<keyword evidence="1" id="KW-1133">Transmembrane helix</keyword>
<keyword evidence="3" id="KW-1185">Reference proteome</keyword>
<dbReference type="OrthoDB" id="10669308at2759"/>
<feature type="transmembrane region" description="Helical" evidence="1">
    <location>
        <begin position="106"/>
        <end position="124"/>
    </location>
</feature>
<evidence type="ECO:0000313" key="3">
    <source>
        <dbReference type="Proteomes" id="UP000018144"/>
    </source>
</evidence>
<sequence length="288" mass="32962">MTYIEVRPVGEYEHWIVVIMRSIQIFCNIFTIGEHLQIGLRDYNKNVSLERDDVNYSITMQHMQEAKIVWTAFLILIILSFIIGLWNVGCLILFIRSGNRHIKWMLAHDLICSISLSIILGWLFNSKITTMNSDRIKEVVRTIHSDVMRTQGIVVLILLPILYTFMLLYTSVIFHQIHVIRKENRALSHPDYPNRYSQPPKYQLHVTEPSPTAEYTMGEYGLAHHESRTNTSNSGIWGPWGRIFEVHGNQNGSIQEVGSARSSGIWGRIFEVPGSGGNPRSSLQEAPA</sequence>
<keyword evidence="1" id="KW-0812">Transmembrane</keyword>
<organism evidence="2 3">
    <name type="scientific">Pyronema omphalodes (strain CBS 100304)</name>
    <name type="common">Pyronema confluens</name>
    <dbReference type="NCBI Taxonomy" id="1076935"/>
    <lineage>
        <taxon>Eukaryota</taxon>
        <taxon>Fungi</taxon>
        <taxon>Dikarya</taxon>
        <taxon>Ascomycota</taxon>
        <taxon>Pezizomycotina</taxon>
        <taxon>Pezizomycetes</taxon>
        <taxon>Pezizales</taxon>
        <taxon>Pyronemataceae</taxon>
        <taxon>Pyronema</taxon>
    </lineage>
</organism>
<feature type="transmembrane region" description="Helical" evidence="1">
    <location>
        <begin position="68"/>
        <end position="94"/>
    </location>
</feature>
<feature type="transmembrane region" description="Helical" evidence="1">
    <location>
        <begin position="153"/>
        <end position="175"/>
    </location>
</feature>
<dbReference type="AlphaFoldDB" id="U4KUT6"/>
<name>U4KUT6_PYROM</name>
<dbReference type="Proteomes" id="UP000018144">
    <property type="component" value="Unassembled WGS sequence"/>
</dbReference>
<evidence type="ECO:0000313" key="2">
    <source>
        <dbReference type="EMBL" id="CCX05163.1"/>
    </source>
</evidence>
<dbReference type="EMBL" id="HF935235">
    <property type="protein sequence ID" value="CCX05163.1"/>
    <property type="molecule type" value="Genomic_DNA"/>
</dbReference>
<reference evidence="2 3" key="1">
    <citation type="journal article" date="2013" name="PLoS Genet.">
        <title>The genome and development-dependent transcriptomes of Pyronema confluens: a window into fungal evolution.</title>
        <authorList>
            <person name="Traeger S."/>
            <person name="Altegoer F."/>
            <person name="Freitag M."/>
            <person name="Gabaldon T."/>
            <person name="Kempken F."/>
            <person name="Kumar A."/>
            <person name="Marcet-Houben M."/>
            <person name="Poggeler S."/>
            <person name="Stajich J.E."/>
            <person name="Nowrousian M."/>
        </authorList>
    </citation>
    <scope>NUCLEOTIDE SEQUENCE [LARGE SCALE GENOMIC DNA]</scope>
    <source>
        <strain evidence="3">CBS 100304</strain>
        <tissue evidence="2">Vegetative mycelium</tissue>
    </source>
</reference>
<gene>
    <name evidence="2" type="ORF">PCON_04750</name>
</gene>
<protein>
    <submittedName>
        <fullName evidence="2">Uncharacterized protein</fullName>
    </submittedName>
</protein>
<evidence type="ECO:0000256" key="1">
    <source>
        <dbReference type="SAM" id="Phobius"/>
    </source>
</evidence>
<proteinExistence type="predicted"/>
<keyword evidence="1" id="KW-0472">Membrane</keyword>
<accession>U4KUT6</accession>